<dbReference type="AlphaFoldDB" id="A0A2T7VN61"/>
<gene>
    <name evidence="1" type="ORF">DC432_15475</name>
</gene>
<comment type="caution">
    <text evidence="1">The sequence shown here is derived from an EMBL/GenBank/DDBJ whole genome shotgun (WGS) entry which is preliminary data.</text>
</comment>
<accession>A0A2T7VN61</accession>
<sequence length="66" mass="8202">MFSPEVQYHLEPEREEPSSCGWQRCWKPKEHHFDTRKEAREAYERYRDDLKTLARYFEHISHLHPS</sequence>
<name>A0A2T7VN61_MICTE</name>
<evidence type="ECO:0000313" key="2">
    <source>
        <dbReference type="Proteomes" id="UP000244649"/>
    </source>
</evidence>
<reference evidence="1 2" key="1">
    <citation type="submission" date="2018-04" db="EMBL/GenBank/DDBJ databases">
        <authorList>
            <person name="Go L.Y."/>
            <person name="Mitchell J.A."/>
        </authorList>
    </citation>
    <scope>NUCLEOTIDE SEQUENCE [LARGE SCALE GENOMIC DNA]</scope>
    <source>
        <strain evidence="1 2">TPD7010</strain>
    </source>
</reference>
<organism evidence="1 2">
    <name type="scientific">Microbacterium testaceum</name>
    <name type="common">Aureobacterium testaceum</name>
    <name type="synonym">Brevibacterium testaceum</name>
    <dbReference type="NCBI Taxonomy" id="2033"/>
    <lineage>
        <taxon>Bacteria</taxon>
        <taxon>Bacillati</taxon>
        <taxon>Actinomycetota</taxon>
        <taxon>Actinomycetes</taxon>
        <taxon>Micrococcales</taxon>
        <taxon>Microbacteriaceae</taxon>
        <taxon>Microbacterium</taxon>
    </lineage>
</organism>
<dbReference type="EMBL" id="QDFT01000074">
    <property type="protein sequence ID" value="PVE58827.1"/>
    <property type="molecule type" value="Genomic_DNA"/>
</dbReference>
<dbReference type="Proteomes" id="UP000244649">
    <property type="component" value="Unassembled WGS sequence"/>
</dbReference>
<evidence type="ECO:0000313" key="1">
    <source>
        <dbReference type="EMBL" id="PVE58827.1"/>
    </source>
</evidence>
<proteinExistence type="predicted"/>
<protein>
    <submittedName>
        <fullName evidence="1">Uncharacterized protein</fullName>
    </submittedName>
</protein>
<dbReference type="RefSeq" id="WP_116538604.1">
    <property type="nucleotide sequence ID" value="NZ_QDFT01000074.1"/>
</dbReference>